<dbReference type="Gene3D" id="3.40.50.1820">
    <property type="entry name" value="alpha/beta hydrolase"/>
    <property type="match status" value="1"/>
</dbReference>
<name>M4S244_9ALTE</name>
<keyword evidence="2" id="KW-1185">Reference proteome</keyword>
<protein>
    <recommendedName>
        <fullName evidence="3">AB hydrolase-1 domain-containing protein</fullName>
    </recommendedName>
</protein>
<dbReference type="PANTHER" id="PTHR37946">
    <property type="entry name" value="SLL1969 PROTEIN"/>
    <property type="match status" value="1"/>
</dbReference>
<dbReference type="HOGENOM" id="CLU_075528_1_0_6"/>
<evidence type="ECO:0008006" key="3">
    <source>
        <dbReference type="Google" id="ProtNLM"/>
    </source>
</evidence>
<dbReference type="PATRIC" id="fig|1129794.4.peg.2642"/>
<evidence type="ECO:0000313" key="2">
    <source>
        <dbReference type="Proteomes" id="UP000011864"/>
    </source>
</evidence>
<dbReference type="eggNOG" id="COG1075">
    <property type="taxonomic scope" value="Bacteria"/>
</dbReference>
<dbReference type="InterPro" id="IPR029058">
    <property type="entry name" value="AB_hydrolase_fold"/>
</dbReference>
<reference evidence="1 2" key="1">
    <citation type="journal article" date="2013" name="Genome Announc.">
        <title>Complete Genome Sequence of Glaciecola psychrophila Strain 170T.</title>
        <authorList>
            <person name="Yin J."/>
            <person name="Chen J."/>
            <person name="Liu G."/>
            <person name="Yu Y."/>
            <person name="Song L."/>
            <person name="Wang X."/>
            <person name="Qu X."/>
        </authorList>
    </citation>
    <scope>NUCLEOTIDE SEQUENCE [LARGE SCALE GENOMIC DNA]</scope>
    <source>
        <strain evidence="1 2">170</strain>
    </source>
</reference>
<dbReference type="PANTHER" id="PTHR37946:SF1">
    <property type="entry name" value="SLL1969 PROTEIN"/>
    <property type="match status" value="1"/>
</dbReference>
<dbReference type="EMBL" id="CP003837">
    <property type="protein sequence ID" value="AGH44772.1"/>
    <property type="molecule type" value="Genomic_DNA"/>
</dbReference>
<dbReference type="PROSITE" id="PS51257">
    <property type="entry name" value="PROKAR_LIPOPROTEIN"/>
    <property type="match status" value="1"/>
</dbReference>
<gene>
    <name evidence="1" type="ORF">C427_2663</name>
</gene>
<dbReference type="SUPFAM" id="SSF53474">
    <property type="entry name" value="alpha/beta-Hydrolases"/>
    <property type="match status" value="1"/>
</dbReference>
<dbReference type="AlphaFoldDB" id="M4S244"/>
<accession>M4S244</accession>
<dbReference type="Proteomes" id="UP000011864">
    <property type="component" value="Chromosome"/>
</dbReference>
<sequence>MINKNWLKLSMLCFICLMFLIGCQINKSNLSHFDNSIDLSNDQDQIILLHGMYRSADAMQPLETFFRNEGYQITNISYPSTKYDIETLVRDYLHPAVQKAQRKGMQKIHFVTHSMGGILVRYYLKNHPLEGLGKVVMIAPPNQGTELAELFADSSWIDTNTGPAKLQLSAQQDSWVNQLGPVNFAVGIIAGNYNSNLLTAWLLPGEDDGVVSVESTKVQNMQDFMIVNEKHFKLRGNIMVLHQAAYFLKHSSFYRSASDFGT</sequence>
<proteinExistence type="predicted"/>
<organism evidence="1 2">
    <name type="scientific">Paraglaciecola psychrophila 170</name>
    <dbReference type="NCBI Taxonomy" id="1129794"/>
    <lineage>
        <taxon>Bacteria</taxon>
        <taxon>Pseudomonadati</taxon>
        <taxon>Pseudomonadota</taxon>
        <taxon>Gammaproteobacteria</taxon>
        <taxon>Alteromonadales</taxon>
        <taxon>Alteromonadaceae</taxon>
        <taxon>Paraglaciecola</taxon>
    </lineage>
</organism>
<dbReference type="KEGG" id="gps:C427_2663"/>
<evidence type="ECO:0000313" key="1">
    <source>
        <dbReference type="EMBL" id="AGH44772.1"/>
    </source>
</evidence>